<protein>
    <submittedName>
        <fullName evidence="2">Uncharacterized protein</fullName>
    </submittedName>
</protein>
<accession>A0ABV6NKF4</accession>
<sequence>MYPNYPYYDKETKCEEQPISSPPQETELQPGLEYPMTPNPIAENSRYVTGQTIHVNGGEVVGS</sequence>
<dbReference type="EMBL" id="JBHLTR010000054">
    <property type="protein sequence ID" value="MFC0561174.1"/>
    <property type="molecule type" value="Genomic_DNA"/>
</dbReference>
<organism evidence="2 3">
    <name type="scientific">Halalkalibacter alkalisediminis</name>
    <dbReference type="NCBI Taxonomy" id="935616"/>
    <lineage>
        <taxon>Bacteria</taxon>
        <taxon>Bacillati</taxon>
        <taxon>Bacillota</taxon>
        <taxon>Bacilli</taxon>
        <taxon>Bacillales</taxon>
        <taxon>Bacillaceae</taxon>
        <taxon>Halalkalibacter</taxon>
    </lineage>
</organism>
<feature type="region of interest" description="Disordered" evidence="1">
    <location>
        <begin position="1"/>
        <end position="41"/>
    </location>
</feature>
<evidence type="ECO:0000313" key="3">
    <source>
        <dbReference type="Proteomes" id="UP001589833"/>
    </source>
</evidence>
<reference evidence="2 3" key="1">
    <citation type="submission" date="2024-09" db="EMBL/GenBank/DDBJ databases">
        <authorList>
            <person name="Sun Q."/>
            <person name="Mori K."/>
        </authorList>
    </citation>
    <scope>NUCLEOTIDE SEQUENCE [LARGE SCALE GENOMIC DNA]</scope>
    <source>
        <strain evidence="2 3">NCAIM B.02301</strain>
    </source>
</reference>
<feature type="compositionally biased region" description="Polar residues" evidence="1">
    <location>
        <begin position="18"/>
        <end position="27"/>
    </location>
</feature>
<dbReference type="RefSeq" id="WP_337956354.1">
    <property type="nucleotide sequence ID" value="NZ_JAQQWT010000005.1"/>
</dbReference>
<proteinExistence type="predicted"/>
<name>A0ABV6NKF4_9BACI</name>
<comment type="caution">
    <text evidence="2">The sequence shown here is derived from an EMBL/GenBank/DDBJ whole genome shotgun (WGS) entry which is preliminary data.</text>
</comment>
<dbReference type="Proteomes" id="UP001589833">
    <property type="component" value="Unassembled WGS sequence"/>
</dbReference>
<gene>
    <name evidence="2" type="ORF">ACFFH4_19695</name>
</gene>
<evidence type="ECO:0000256" key="1">
    <source>
        <dbReference type="SAM" id="MobiDB-lite"/>
    </source>
</evidence>
<keyword evidence="3" id="KW-1185">Reference proteome</keyword>
<evidence type="ECO:0000313" key="2">
    <source>
        <dbReference type="EMBL" id="MFC0561174.1"/>
    </source>
</evidence>